<name>A0A4P6ZIY1_9FLAO</name>
<evidence type="ECO:0000256" key="6">
    <source>
        <dbReference type="SAM" id="SignalP"/>
    </source>
</evidence>
<dbReference type="InterPro" id="IPR033985">
    <property type="entry name" value="SusD-like_N"/>
</dbReference>
<evidence type="ECO:0000313" key="9">
    <source>
        <dbReference type="EMBL" id="QBO59608.1"/>
    </source>
</evidence>
<comment type="subcellular location">
    <subcellularLocation>
        <location evidence="1">Cell outer membrane</location>
    </subcellularLocation>
</comment>
<protein>
    <recommendedName>
        <fullName evidence="11">SusD family protein</fullName>
    </recommendedName>
</protein>
<evidence type="ECO:0000313" key="10">
    <source>
        <dbReference type="Proteomes" id="UP000294419"/>
    </source>
</evidence>
<reference evidence="9 10" key="1">
    <citation type="submission" date="2019-03" db="EMBL/GenBank/DDBJ databases">
        <authorList>
            <person name="Kim H."/>
            <person name="Yu S.-M."/>
        </authorList>
    </citation>
    <scope>NUCLEOTIDE SEQUENCE [LARGE SCALE GENOMIC DNA]</scope>
    <source>
        <strain evidence="9 10">NBC122</strain>
    </source>
</reference>
<dbReference type="OrthoDB" id="621570at2"/>
<organism evidence="9 10">
    <name type="scientific">Chryseobacterium salivictor</name>
    <dbReference type="NCBI Taxonomy" id="2547600"/>
    <lineage>
        <taxon>Bacteria</taxon>
        <taxon>Pseudomonadati</taxon>
        <taxon>Bacteroidota</taxon>
        <taxon>Flavobacteriia</taxon>
        <taxon>Flavobacteriales</taxon>
        <taxon>Weeksellaceae</taxon>
        <taxon>Chryseobacterium group</taxon>
        <taxon>Chryseobacterium</taxon>
    </lineage>
</organism>
<dbReference type="GO" id="GO:0009279">
    <property type="term" value="C:cell outer membrane"/>
    <property type="evidence" value="ECO:0007669"/>
    <property type="project" value="UniProtKB-SubCell"/>
</dbReference>
<evidence type="ECO:0000256" key="2">
    <source>
        <dbReference type="ARBA" id="ARBA00006275"/>
    </source>
</evidence>
<dbReference type="EMBL" id="CP037954">
    <property type="protein sequence ID" value="QBO59608.1"/>
    <property type="molecule type" value="Genomic_DNA"/>
</dbReference>
<dbReference type="Pfam" id="PF14322">
    <property type="entry name" value="SusD-like_3"/>
    <property type="match status" value="1"/>
</dbReference>
<keyword evidence="10" id="KW-1185">Reference proteome</keyword>
<dbReference type="KEGG" id="csal:NBC122_02807"/>
<gene>
    <name evidence="9" type="ORF">NBC122_02807</name>
</gene>
<dbReference type="Pfam" id="PF07980">
    <property type="entry name" value="SusD_RagB"/>
    <property type="match status" value="1"/>
</dbReference>
<evidence type="ECO:0008006" key="11">
    <source>
        <dbReference type="Google" id="ProtNLM"/>
    </source>
</evidence>
<dbReference type="SUPFAM" id="SSF48452">
    <property type="entry name" value="TPR-like"/>
    <property type="match status" value="1"/>
</dbReference>
<keyword evidence="4" id="KW-0472">Membrane</keyword>
<evidence type="ECO:0000256" key="1">
    <source>
        <dbReference type="ARBA" id="ARBA00004442"/>
    </source>
</evidence>
<dbReference type="InterPro" id="IPR012944">
    <property type="entry name" value="SusD_RagB_dom"/>
</dbReference>
<evidence type="ECO:0000259" key="7">
    <source>
        <dbReference type="Pfam" id="PF07980"/>
    </source>
</evidence>
<dbReference type="InterPro" id="IPR011990">
    <property type="entry name" value="TPR-like_helical_dom_sf"/>
</dbReference>
<evidence type="ECO:0000256" key="4">
    <source>
        <dbReference type="ARBA" id="ARBA00023136"/>
    </source>
</evidence>
<sequence>MITKKIITRNTVVLALFLCMIHSCEEALEVNPPINQINANQVFESTSTADAALSSLYAELQAYSLLSGSSSGAGALLGSYTDELVNYSTASNADFDIFNNSMVSTNTKIKSVWANAYKEIYMANAIIEGVNKSTAIADLDKKRIKGEALFVRALIYYYISQIFGAIPYVTTTDYTVNQSLAKTNETELLVKIQNDLSESSSLLNDIYRNPDRIYPNKKTADLLLASVLMTQNHWQDAEILLKGIIQNALYTWQPDLSKTFKMNGKHILWQLKPLQANNATSEALLYYFTTALPNTYTLSDNLFASFDTNDLRKQQWIKTLTINQKNYYRTDKYRNISANTDEYSIVFRLEETYLLLAESLAQQDKKTEALTYLNAVKAKAGITATPVSATKEQILSEIINENRKEFFTEKGIRFLSLKRAGKLNGLLSTKPNWKTYHQNWPLPNSELLLNPHLNPQNDGY</sequence>
<evidence type="ECO:0000259" key="8">
    <source>
        <dbReference type="Pfam" id="PF14322"/>
    </source>
</evidence>
<dbReference type="AlphaFoldDB" id="A0A4P6ZIY1"/>
<keyword evidence="3 6" id="KW-0732">Signal</keyword>
<accession>A0A4P6ZIY1</accession>
<feature type="domain" description="RagB/SusD" evidence="7">
    <location>
        <begin position="321"/>
        <end position="460"/>
    </location>
</feature>
<dbReference type="Gene3D" id="1.25.40.390">
    <property type="match status" value="1"/>
</dbReference>
<comment type="similarity">
    <text evidence="2">Belongs to the SusD family.</text>
</comment>
<proteinExistence type="inferred from homology"/>
<dbReference type="RefSeq" id="WP_133440928.1">
    <property type="nucleotide sequence ID" value="NZ_CP037954.1"/>
</dbReference>
<evidence type="ECO:0000256" key="3">
    <source>
        <dbReference type="ARBA" id="ARBA00022729"/>
    </source>
</evidence>
<keyword evidence="5" id="KW-0998">Cell outer membrane</keyword>
<dbReference type="Proteomes" id="UP000294419">
    <property type="component" value="Chromosome"/>
</dbReference>
<evidence type="ECO:0000256" key="5">
    <source>
        <dbReference type="ARBA" id="ARBA00023237"/>
    </source>
</evidence>
<feature type="chain" id="PRO_5021016802" description="SusD family protein" evidence="6">
    <location>
        <begin position="28"/>
        <end position="460"/>
    </location>
</feature>
<feature type="domain" description="SusD-like N-terminal" evidence="8">
    <location>
        <begin position="65"/>
        <end position="225"/>
    </location>
</feature>
<feature type="signal peptide" evidence="6">
    <location>
        <begin position="1"/>
        <end position="27"/>
    </location>
</feature>